<organism evidence="1">
    <name type="scientific">Rhizophora mucronata</name>
    <name type="common">Asiatic mangrove</name>
    <dbReference type="NCBI Taxonomy" id="61149"/>
    <lineage>
        <taxon>Eukaryota</taxon>
        <taxon>Viridiplantae</taxon>
        <taxon>Streptophyta</taxon>
        <taxon>Embryophyta</taxon>
        <taxon>Tracheophyta</taxon>
        <taxon>Spermatophyta</taxon>
        <taxon>Magnoliopsida</taxon>
        <taxon>eudicotyledons</taxon>
        <taxon>Gunneridae</taxon>
        <taxon>Pentapetalae</taxon>
        <taxon>rosids</taxon>
        <taxon>fabids</taxon>
        <taxon>Malpighiales</taxon>
        <taxon>Rhizophoraceae</taxon>
        <taxon>Rhizophora</taxon>
    </lineage>
</organism>
<name>A0A2P2NTF3_RHIMU</name>
<protein>
    <submittedName>
        <fullName evidence="1">Uncharacterized protein</fullName>
    </submittedName>
</protein>
<evidence type="ECO:0000313" key="1">
    <source>
        <dbReference type="EMBL" id="MBX45777.1"/>
    </source>
</evidence>
<dbReference type="EMBL" id="GGEC01065293">
    <property type="protein sequence ID" value="MBX45777.1"/>
    <property type="molecule type" value="Transcribed_RNA"/>
</dbReference>
<reference evidence="1" key="1">
    <citation type="submission" date="2018-02" db="EMBL/GenBank/DDBJ databases">
        <title>Rhizophora mucronata_Transcriptome.</title>
        <authorList>
            <person name="Meera S.P."/>
            <person name="Sreeshan A."/>
            <person name="Augustine A."/>
        </authorList>
    </citation>
    <scope>NUCLEOTIDE SEQUENCE</scope>
    <source>
        <tissue evidence="1">Leaf</tissue>
    </source>
</reference>
<proteinExistence type="predicted"/>
<accession>A0A2P2NTF3</accession>
<sequence>MCFGTQHVKIKHQYSLYKALFLCLCTTLAPFSFHLSSATFSKPPISPQQHQQENKQQQ</sequence>
<dbReference type="AlphaFoldDB" id="A0A2P2NTF3"/>